<evidence type="ECO:0000256" key="1">
    <source>
        <dbReference type="SAM" id="MobiDB-lite"/>
    </source>
</evidence>
<reference evidence="3 4" key="1">
    <citation type="submission" date="2017-07" db="EMBL/GenBank/DDBJ databases">
        <title>Paenibacillus herberti R33 genome sequencing and assembly.</title>
        <authorList>
            <person name="Su W."/>
        </authorList>
    </citation>
    <scope>NUCLEOTIDE SEQUENCE [LARGE SCALE GENOMIC DNA]</scope>
    <source>
        <strain evidence="3 4">R33</strain>
    </source>
</reference>
<feature type="region of interest" description="Disordered" evidence="1">
    <location>
        <begin position="69"/>
        <end position="92"/>
    </location>
</feature>
<keyword evidence="2" id="KW-0472">Membrane</keyword>
<feature type="compositionally biased region" description="Basic and acidic residues" evidence="1">
    <location>
        <begin position="81"/>
        <end position="92"/>
    </location>
</feature>
<accession>A0A229P075</accession>
<evidence type="ECO:0000313" key="4">
    <source>
        <dbReference type="Proteomes" id="UP000215145"/>
    </source>
</evidence>
<dbReference type="AlphaFoldDB" id="A0A229P075"/>
<protein>
    <submittedName>
        <fullName evidence="3">Uncharacterized protein</fullName>
    </submittedName>
</protein>
<organism evidence="3 4">
    <name type="scientific">Paenibacillus herberti</name>
    <dbReference type="NCBI Taxonomy" id="1619309"/>
    <lineage>
        <taxon>Bacteria</taxon>
        <taxon>Bacillati</taxon>
        <taxon>Bacillota</taxon>
        <taxon>Bacilli</taxon>
        <taxon>Bacillales</taxon>
        <taxon>Paenibacillaceae</taxon>
        <taxon>Paenibacillus</taxon>
    </lineage>
</organism>
<proteinExistence type="predicted"/>
<feature type="transmembrane region" description="Helical" evidence="2">
    <location>
        <begin position="9"/>
        <end position="26"/>
    </location>
</feature>
<name>A0A229P075_9BACL</name>
<dbReference type="RefSeq" id="WP_089522150.1">
    <property type="nucleotide sequence ID" value="NZ_NMUQ01000001.1"/>
</dbReference>
<gene>
    <name evidence="3" type="ORF">CGZ75_00540</name>
</gene>
<dbReference type="EMBL" id="NMUQ01000001">
    <property type="protein sequence ID" value="OXM15269.1"/>
    <property type="molecule type" value="Genomic_DNA"/>
</dbReference>
<dbReference type="OrthoDB" id="2619264at2"/>
<keyword evidence="2" id="KW-0812">Transmembrane</keyword>
<feature type="transmembrane region" description="Helical" evidence="2">
    <location>
        <begin position="32"/>
        <end position="58"/>
    </location>
</feature>
<comment type="caution">
    <text evidence="3">The sequence shown here is derived from an EMBL/GenBank/DDBJ whole genome shotgun (WGS) entry which is preliminary data.</text>
</comment>
<evidence type="ECO:0000313" key="3">
    <source>
        <dbReference type="EMBL" id="OXM15269.1"/>
    </source>
</evidence>
<evidence type="ECO:0000256" key="2">
    <source>
        <dbReference type="SAM" id="Phobius"/>
    </source>
</evidence>
<dbReference type="Proteomes" id="UP000215145">
    <property type="component" value="Unassembled WGS sequence"/>
</dbReference>
<keyword evidence="4" id="KW-1185">Reference proteome</keyword>
<sequence length="92" mass="10520">MRSGKWKHGIYMLAALGMLAYALPRLELGSAWTAATVFGVLWSALALLVIAANLRVLISDRERERKRVSAIRRQQAYQTGKRLEHRQTRQSR</sequence>
<keyword evidence="2" id="KW-1133">Transmembrane helix</keyword>